<gene>
    <name evidence="12" type="primary">glmM_1</name>
    <name evidence="12" type="ordered locus">HH_0613</name>
</gene>
<feature type="domain" description="Alpha-D-phosphohexomutase alpha/beta/alpha" evidence="10">
    <location>
        <begin position="175"/>
        <end position="271"/>
    </location>
</feature>
<name>Q7VIJ2_HELHP</name>
<feature type="domain" description="Alpha-D-phosphohexomutase alpha/beta/alpha" evidence="11">
    <location>
        <begin position="277"/>
        <end position="388"/>
    </location>
</feature>
<comment type="cofactor">
    <cofactor evidence="1">
        <name>Mg(2+)</name>
        <dbReference type="ChEBI" id="CHEBI:18420"/>
    </cofactor>
</comment>
<keyword evidence="6 12" id="KW-0413">Isomerase</keyword>
<evidence type="ECO:0000259" key="11">
    <source>
        <dbReference type="Pfam" id="PF02880"/>
    </source>
</evidence>
<evidence type="ECO:0000259" key="10">
    <source>
        <dbReference type="Pfam" id="PF02879"/>
    </source>
</evidence>
<keyword evidence="5 7" id="KW-0460">Magnesium</keyword>
<evidence type="ECO:0000256" key="2">
    <source>
        <dbReference type="ARBA" id="ARBA00010231"/>
    </source>
</evidence>
<sequence>MQTLHNKHILEITHIFREYDIRGIFGDDLTHEVVCGIGQLLGEYIIESKLPPCIYIGYDARTHSPTLLTWLAEGFASTGIEVYDLGLIPTPVAYFATFNTIDSITCPHSVMITGSHNPPQYNGFKITINQTPFYGEQIRALGTKLTTLLNQQNKHNILPNTHQNKTYTKINALGAYIDYLTRAFASLENFPYLIAVDCGNGVGGIGIKKILENLNINYTPLFFEPDGTFPNHHPDPSEEKNLIALKDKMKSDSIPIGIAFDGDADRLALLTTHYNYKGDELAILFAQEMKRRFLSPVVIGEVKCSQVMYDEINKIGKAIMYKTGHSNLKVKLKELNAHLAAEMSGHLFFNDRYFGYDDAIYASLRALELFLHYTPKELEATINALPHLYSTDEEKISTTEEEKFTLIHTLGEALKNPPADFPSIKDIISIDGLRVIFENGWGLIRASNTTPVLVTRFEAISKEECESYKTHLLALLKNCQKT</sequence>
<dbReference type="eggNOG" id="COG1109">
    <property type="taxonomic scope" value="Bacteria"/>
</dbReference>
<protein>
    <submittedName>
        <fullName evidence="12">Phosphohexosemutase</fullName>
        <ecNumber evidence="12">5.4.2.8</ecNumber>
    </submittedName>
</protein>
<accession>Q7VIJ2</accession>
<evidence type="ECO:0000256" key="4">
    <source>
        <dbReference type="ARBA" id="ARBA00022723"/>
    </source>
</evidence>
<dbReference type="InterPro" id="IPR005845">
    <property type="entry name" value="A-D-PHexomutase_a/b/a-II"/>
</dbReference>
<feature type="domain" description="Alpha-D-phosphohexomutase C-terminal" evidence="8">
    <location>
        <begin position="418"/>
        <end position="470"/>
    </location>
</feature>
<dbReference type="Pfam" id="PF02880">
    <property type="entry name" value="PGM_PMM_III"/>
    <property type="match status" value="1"/>
</dbReference>
<dbReference type="GO" id="GO:0004615">
    <property type="term" value="F:phosphomannomutase activity"/>
    <property type="evidence" value="ECO:0007669"/>
    <property type="project" value="UniProtKB-EC"/>
</dbReference>
<dbReference type="HOGENOM" id="CLU_016950_9_1_7"/>
<evidence type="ECO:0000313" key="12">
    <source>
        <dbReference type="EMBL" id="AAP77210.1"/>
    </source>
</evidence>
<comment type="similarity">
    <text evidence="2 7">Belongs to the phosphohexose mutase family.</text>
</comment>
<dbReference type="GO" id="GO:0000287">
    <property type="term" value="F:magnesium ion binding"/>
    <property type="evidence" value="ECO:0007669"/>
    <property type="project" value="InterPro"/>
</dbReference>
<dbReference type="InterPro" id="IPR005844">
    <property type="entry name" value="A-D-PHexomutase_a/b/a-I"/>
</dbReference>
<evidence type="ECO:0000313" key="13">
    <source>
        <dbReference type="Proteomes" id="UP000002495"/>
    </source>
</evidence>
<proteinExistence type="inferred from homology"/>
<dbReference type="PRINTS" id="PR00509">
    <property type="entry name" value="PGMPMM"/>
</dbReference>
<dbReference type="PANTHER" id="PTHR43771">
    <property type="entry name" value="PHOSPHOMANNOMUTASE"/>
    <property type="match status" value="1"/>
</dbReference>
<dbReference type="RefSeq" id="WP_011115455.1">
    <property type="nucleotide sequence ID" value="NC_004917.1"/>
</dbReference>
<dbReference type="STRING" id="235279.HH_0613"/>
<dbReference type="SUPFAM" id="SSF55957">
    <property type="entry name" value="Phosphoglucomutase, C-terminal domain"/>
    <property type="match status" value="1"/>
</dbReference>
<evidence type="ECO:0000259" key="8">
    <source>
        <dbReference type="Pfam" id="PF00408"/>
    </source>
</evidence>
<dbReference type="InterPro" id="IPR005843">
    <property type="entry name" value="A-D-PHexomutase_C"/>
</dbReference>
<organism evidence="12 13">
    <name type="scientific">Helicobacter hepaticus (strain ATCC 51449 / 3B1)</name>
    <dbReference type="NCBI Taxonomy" id="235279"/>
    <lineage>
        <taxon>Bacteria</taxon>
        <taxon>Pseudomonadati</taxon>
        <taxon>Campylobacterota</taxon>
        <taxon>Epsilonproteobacteria</taxon>
        <taxon>Campylobacterales</taxon>
        <taxon>Helicobacteraceae</taxon>
        <taxon>Helicobacter</taxon>
    </lineage>
</organism>
<reference evidence="12 13" key="1">
    <citation type="journal article" date="2003" name="Proc. Natl. Acad. Sci. U.S.A.">
        <title>The complete genome sequence of the carcinogenic bacterium Helicobacter hepaticus.</title>
        <authorList>
            <person name="Suerbaum S."/>
            <person name="Josenhans C."/>
            <person name="Sterzenbach T."/>
            <person name="Drescher B."/>
            <person name="Brandt P."/>
            <person name="Bell M."/>
            <person name="Droege M."/>
            <person name="Fartmann B."/>
            <person name="Fischer H.-P."/>
            <person name="Ge Z."/>
            <person name="Hoerster A."/>
            <person name="Holland R."/>
            <person name="Klein K."/>
            <person name="Koenig J."/>
            <person name="Macko L."/>
            <person name="Mendz G.L."/>
            <person name="Nyakatura G."/>
            <person name="Schauer D.B."/>
            <person name="Shen Z."/>
            <person name="Weber J."/>
            <person name="Frosch M."/>
            <person name="Fox J.G."/>
        </authorList>
    </citation>
    <scope>NUCLEOTIDE SEQUENCE [LARGE SCALE GENOMIC DNA]</scope>
    <source>
        <strain evidence="13">ATCC 51449 / 3B1</strain>
    </source>
</reference>
<dbReference type="KEGG" id="hhe:HH_0613"/>
<keyword evidence="13" id="KW-1185">Reference proteome</keyword>
<dbReference type="Pfam" id="PF02879">
    <property type="entry name" value="PGM_PMM_II"/>
    <property type="match status" value="1"/>
</dbReference>
<dbReference type="EC" id="5.4.2.8" evidence="12"/>
<dbReference type="CDD" id="cd03089">
    <property type="entry name" value="PMM_PGM"/>
    <property type="match status" value="1"/>
</dbReference>
<dbReference type="SUPFAM" id="SSF53738">
    <property type="entry name" value="Phosphoglucomutase, first 3 domains"/>
    <property type="match status" value="3"/>
</dbReference>
<dbReference type="InterPro" id="IPR016055">
    <property type="entry name" value="A-D-PHexomutase_a/b/a-I/II/III"/>
</dbReference>
<dbReference type="InterPro" id="IPR036900">
    <property type="entry name" value="A-D-PHexomutase_C_sf"/>
</dbReference>
<evidence type="ECO:0000256" key="1">
    <source>
        <dbReference type="ARBA" id="ARBA00001946"/>
    </source>
</evidence>
<dbReference type="InterPro" id="IPR005846">
    <property type="entry name" value="A-D-PHexomutase_a/b/a-III"/>
</dbReference>
<dbReference type="GO" id="GO:0005975">
    <property type="term" value="P:carbohydrate metabolic process"/>
    <property type="evidence" value="ECO:0007669"/>
    <property type="project" value="InterPro"/>
</dbReference>
<dbReference type="Gene3D" id="3.30.310.50">
    <property type="entry name" value="Alpha-D-phosphohexomutase, C-terminal domain"/>
    <property type="match status" value="1"/>
</dbReference>
<dbReference type="Proteomes" id="UP000002495">
    <property type="component" value="Chromosome"/>
</dbReference>
<dbReference type="AlphaFoldDB" id="Q7VIJ2"/>
<dbReference type="EMBL" id="AE017125">
    <property type="protein sequence ID" value="AAP77210.1"/>
    <property type="molecule type" value="Genomic_DNA"/>
</dbReference>
<evidence type="ECO:0000256" key="5">
    <source>
        <dbReference type="ARBA" id="ARBA00022842"/>
    </source>
</evidence>
<evidence type="ECO:0000259" key="9">
    <source>
        <dbReference type="Pfam" id="PF02878"/>
    </source>
</evidence>
<evidence type="ECO:0000256" key="6">
    <source>
        <dbReference type="ARBA" id="ARBA00023235"/>
    </source>
</evidence>
<dbReference type="Pfam" id="PF02878">
    <property type="entry name" value="PGM_PMM_I"/>
    <property type="match status" value="1"/>
</dbReference>
<dbReference type="InterPro" id="IPR016066">
    <property type="entry name" value="A-D-PHexomutase_CS"/>
</dbReference>
<keyword evidence="3" id="KW-0597">Phosphoprotein</keyword>
<dbReference type="Pfam" id="PF00408">
    <property type="entry name" value="PGM_PMM_IV"/>
    <property type="match status" value="1"/>
</dbReference>
<evidence type="ECO:0000256" key="7">
    <source>
        <dbReference type="RuleBase" id="RU004326"/>
    </source>
</evidence>
<keyword evidence="4 7" id="KW-0479">Metal-binding</keyword>
<evidence type="ECO:0000256" key="3">
    <source>
        <dbReference type="ARBA" id="ARBA00022553"/>
    </source>
</evidence>
<dbReference type="PROSITE" id="PS00710">
    <property type="entry name" value="PGM_PMM"/>
    <property type="match status" value="1"/>
</dbReference>
<dbReference type="InterPro" id="IPR005841">
    <property type="entry name" value="Alpha-D-phosphohexomutase_SF"/>
</dbReference>
<dbReference type="PANTHER" id="PTHR43771:SF2">
    <property type="entry name" value="PHOSPHOMANNOMUTASE_PHOSPHOGLUCOMUTASE"/>
    <property type="match status" value="1"/>
</dbReference>
<dbReference type="Gene3D" id="3.40.120.10">
    <property type="entry name" value="Alpha-D-Glucose-1,6-Bisphosphate, subunit A, domain 3"/>
    <property type="match status" value="3"/>
</dbReference>
<feature type="domain" description="Alpha-D-phosphohexomutase alpha/beta/alpha" evidence="9">
    <location>
        <begin position="15"/>
        <end position="131"/>
    </location>
</feature>